<evidence type="ECO:0000259" key="6">
    <source>
        <dbReference type="SMART" id="SM00849"/>
    </source>
</evidence>
<dbReference type="CDD" id="cd07729">
    <property type="entry name" value="AHL_lactonase_MBL-fold"/>
    <property type="match status" value="1"/>
</dbReference>
<gene>
    <name evidence="7" type="ORF">QO014_002604</name>
</gene>
<dbReference type="Proteomes" id="UP001241603">
    <property type="component" value="Unassembled WGS sequence"/>
</dbReference>
<dbReference type="Pfam" id="PF00753">
    <property type="entry name" value="Lactamase_B"/>
    <property type="match status" value="1"/>
</dbReference>
<evidence type="ECO:0000256" key="1">
    <source>
        <dbReference type="ARBA" id="ARBA00001947"/>
    </source>
</evidence>
<keyword evidence="5" id="KW-0862">Zinc</keyword>
<comment type="similarity">
    <text evidence="2">Belongs to the metallo-beta-lactamase superfamily.</text>
</comment>
<dbReference type="InterPro" id="IPR001279">
    <property type="entry name" value="Metallo-B-lactamas"/>
</dbReference>
<organism evidence="7 8">
    <name type="scientific">Kaistia dalseonensis</name>
    <dbReference type="NCBI Taxonomy" id="410840"/>
    <lineage>
        <taxon>Bacteria</taxon>
        <taxon>Pseudomonadati</taxon>
        <taxon>Pseudomonadota</taxon>
        <taxon>Alphaproteobacteria</taxon>
        <taxon>Hyphomicrobiales</taxon>
        <taxon>Kaistiaceae</taxon>
        <taxon>Kaistia</taxon>
    </lineage>
</organism>
<dbReference type="SUPFAM" id="SSF56281">
    <property type="entry name" value="Metallo-hydrolase/oxidoreductase"/>
    <property type="match status" value="1"/>
</dbReference>
<name>A0ABU0H7D6_9HYPH</name>
<dbReference type="EMBL" id="JAUSVO010000003">
    <property type="protein sequence ID" value="MDQ0438212.1"/>
    <property type="molecule type" value="Genomic_DNA"/>
</dbReference>
<keyword evidence="8" id="KW-1185">Reference proteome</keyword>
<evidence type="ECO:0000256" key="3">
    <source>
        <dbReference type="ARBA" id="ARBA00022723"/>
    </source>
</evidence>
<accession>A0ABU0H7D6</accession>
<evidence type="ECO:0000256" key="4">
    <source>
        <dbReference type="ARBA" id="ARBA00022801"/>
    </source>
</evidence>
<keyword evidence="4" id="KW-0378">Hydrolase</keyword>
<evidence type="ECO:0000313" key="7">
    <source>
        <dbReference type="EMBL" id="MDQ0438212.1"/>
    </source>
</evidence>
<protein>
    <submittedName>
        <fullName evidence="7">Glyoxylase-like metal-dependent hydrolase (Beta-lactamase superfamily II)</fullName>
    </submittedName>
</protein>
<dbReference type="InterPro" id="IPR051013">
    <property type="entry name" value="MBL_superfamily_lactonases"/>
</dbReference>
<dbReference type="InterPro" id="IPR036866">
    <property type="entry name" value="RibonucZ/Hydroxyglut_hydro"/>
</dbReference>
<evidence type="ECO:0000313" key="8">
    <source>
        <dbReference type="Proteomes" id="UP001241603"/>
    </source>
</evidence>
<dbReference type="RefSeq" id="WP_266349114.1">
    <property type="nucleotide sequence ID" value="NZ_JAPKNG010000003.1"/>
</dbReference>
<evidence type="ECO:0000256" key="2">
    <source>
        <dbReference type="ARBA" id="ARBA00007749"/>
    </source>
</evidence>
<evidence type="ECO:0000256" key="5">
    <source>
        <dbReference type="ARBA" id="ARBA00022833"/>
    </source>
</evidence>
<reference evidence="7 8" key="1">
    <citation type="submission" date="2023-07" db="EMBL/GenBank/DDBJ databases">
        <title>Genomic Encyclopedia of Type Strains, Phase IV (KMG-IV): sequencing the most valuable type-strain genomes for metagenomic binning, comparative biology and taxonomic classification.</title>
        <authorList>
            <person name="Goeker M."/>
        </authorList>
    </citation>
    <scope>NUCLEOTIDE SEQUENCE [LARGE SCALE GENOMIC DNA]</scope>
    <source>
        <strain evidence="7 8">B6-8</strain>
    </source>
</reference>
<dbReference type="SMART" id="SM00849">
    <property type="entry name" value="Lactamase_B"/>
    <property type="match status" value="1"/>
</dbReference>
<keyword evidence="3" id="KW-0479">Metal-binding</keyword>
<comment type="caution">
    <text evidence="7">The sequence shown here is derived from an EMBL/GenBank/DDBJ whole genome shotgun (WGS) entry which is preliminary data.</text>
</comment>
<dbReference type="Gene3D" id="3.60.15.10">
    <property type="entry name" value="Ribonuclease Z/Hydroxyacylglutathione hydrolase-like"/>
    <property type="match status" value="1"/>
</dbReference>
<proteinExistence type="inferred from homology"/>
<dbReference type="PANTHER" id="PTHR42978">
    <property type="entry name" value="QUORUM-QUENCHING LACTONASE YTNP-RELATED-RELATED"/>
    <property type="match status" value="1"/>
</dbReference>
<sequence>MEHDVIDPHYEVLALRYASTAPDRGRRENFLPGMDLHDGPMPLDYYVWAIRGAGRTIVVDTGFGREAAERRKRWLLHDPVDLLAAVGIVAADVTDVVLTHLHYDHAGGISSFPNALFHLQESEMSYATGRNMCHACLSAPFDAEDVMRTVGLLFAGRLRFHNGDAALYPGISLHWVGGHSGGLQAVRVATRRGPLVLASDAFHFTENRLRRAPFPIVFNVGDMLQGFLRCESLAEGREDLLIPGHDPDVLRRWPRALADHPDIVRLDLAPDA</sequence>
<comment type="cofactor">
    <cofactor evidence="1">
        <name>Zn(2+)</name>
        <dbReference type="ChEBI" id="CHEBI:29105"/>
    </cofactor>
</comment>
<dbReference type="PANTHER" id="PTHR42978:SF7">
    <property type="entry name" value="METALLO-HYDROLASE RV2300C-RELATED"/>
    <property type="match status" value="1"/>
</dbReference>
<feature type="domain" description="Metallo-beta-lactamase" evidence="6">
    <location>
        <begin position="44"/>
        <end position="245"/>
    </location>
</feature>